<dbReference type="Pfam" id="PF01522">
    <property type="entry name" value="Polysacc_deac_1"/>
    <property type="match status" value="1"/>
</dbReference>
<name>A0A235F5G3_9BACL</name>
<dbReference type="PANTHER" id="PTHR10587">
    <property type="entry name" value="GLYCOSYL TRANSFERASE-RELATED"/>
    <property type="match status" value="1"/>
</dbReference>
<dbReference type="Gene3D" id="3.20.20.370">
    <property type="entry name" value="Glycoside hydrolase/deacetylase"/>
    <property type="match status" value="1"/>
</dbReference>
<gene>
    <name evidence="2" type="primary">pdaA</name>
    <name evidence="2" type="ORF">CGZ90_15720</name>
</gene>
<dbReference type="CDD" id="cd10948">
    <property type="entry name" value="CE4_BsPdaA_like"/>
    <property type="match status" value="1"/>
</dbReference>
<dbReference type="GO" id="GO:0016020">
    <property type="term" value="C:membrane"/>
    <property type="evidence" value="ECO:0007669"/>
    <property type="project" value="TreeGrafter"/>
</dbReference>
<evidence type="ECO:0000259" key="1">
    <source>
        <dbReference type="PROSITE" id="PS51677"/>
    </source>
</evidence>
<dbReference type="AlphaFoldDB" id="A0A235F5G3"/>
<dbReference type="PANTHER" id="PTHR10587:SF78">
    <property type="entry name" value="PEPTIDOGLYCAN-N-ACETYLMURAMIC ACID DEACETYLASE PDAA"/>
    <property type="match status" value="1"/>
</dbReference>
<dbReference type="GO" id="GO:0016810">
    <property type="term" value="F:hydrolase activity, acting on carbon-nitrogen (but not peptide) bonds"/>
    <property type="evidence" value="ECO:0007669"/>
    <property type="project" value="InterPro"/>
</dbReference>
<evidence type="ECO:0000313" key="3">
    <source>
        <dbReference type="Proteomes" id="UP000215059"/>
    </source>
</evidence>
<dbReference type="EMBL" id="NOII01000011">
    <property type="protein sequence ID" value="OYD56462.1"/>
    <property type="molecule type" value="Genomic_DNA"/>
</dbReference>
<proteinExistence type="predicted"/>
<accession>A0A235F5G3</accession>
<dbReference type="OrthoDB" id="9812065at2"/>
<sequence>MKNKAIWAVIIIIGVLFLPQKAFALSNERHEWYFEKRGGEQPPVTDKKFYSLLNKYGTVFIGDTSKKEIYLTFDNGYENGFTDNVLNVLKSKKVPAAFFVTGQFMKTHPELVKRMAEEGHIVGNHTYHHPEMTSVSDERIKTELQKVKSRYKEITGKSHMIYVRPPKGVFSERTISIAKDEGYTHVFWSLAFPDWDTNRQRGWQYSYNQIMKQIHPGSILLLHTVSKDNSDALGKVIDDLKKRGYTFKSLDDLKAAQLTPAIFIAP</sequence>
<protein>
    <submittedName>
        <fullName evidence="2">Delta-lactam-biosynthetic de-N-acetylase</fullName>
    </submittedName>
</protein>
<feature type="domain" description="NodB homology" evidence="1">
    <location>
        <begin position="67"/>
        <end position="248"/>
    </location>
</feature>
<dbReference type="Proteomes" id="UP000215059">
    <property type="component" value="Unassembled WGS sequence"/>
</dbReference>
<dbReference type="InterPro" id="IPR014235">
    <property type="entry name" value="Spore_PdaA"/>
</dbReference>
<dbReference type="NCBIfam" id="TIGR02884">
    <property type="entry name" value="spore_pdaA"/>
    <property type="match status" value="1"/>
</dbReference>
<reference evidence="2 3" key="1">
    <citation type="submission" date="2017-07" db="EMBL/GenBank/DDBJ databases">
        <title>Fictibacillus sp. nov. GDSW-R2A3 Genome sequencing and assembly.</title>
        <authorList>
            <person name="Mayilraj S."/>
        </authorList>
    </citation>
    <scope>NUCLEOTIDE SEQUENCE [LARGE SCALE GENOMIC DNA]</scope>
    <source>
        <strain evidence="2 3">GDSW-R2A3</strain>
    </source>
</reference>
<dbReference type="RefSeq" id="WP_094253477.1">
    <property type="nucleotide sequence ID" value="NZ_JBHLXL010000002.1"/>
</dbReference>
<dbReference type="InterPro" id="IPR002509">
    <property type="entry name" value="NODB_dom"/>
</dbReference>
<evidence type="ECO:0000313" key="2">
    <source>
        <dbReference type="EMBL" id="OYD56462.1"/>
    </source>
</evidence>
<dbReference type="InterPro" id="IPR050248">
    <property type="entry name" value="Polysacc_deacetylase_ArnD"/>
</dbReference>
<comment type="caution">
    <text evidence="2">The sequence shown here is derived from an EMBL/GenBank/DDBJ whole genome shotgun (WGS) entry which is preliminary data.</text>
</comment>
<dbReference type="GO" id="GO:0005975">
    <property type="term" value="P:carbohydrate metabolic process"/>
    <property type="evidence" value="ECO:0007669"/>
    <property type="project" value="InterPro"/>
</dbReference>
<dbReference type="SUPFAM" id="SSF88713">
    <property type="entry name" value="Glycoside hydrolase/deacetylase"/>
    <property type="match status" value="1"/>
</dbReference>
<keyword evidence="3" id="KW-1185">Reference proteome</keyword>
<organism evidence="2 3">
    <name type="scientific">Fictibacillus aquaticus</name>
    <dbReference type="NCBI Taxonomy" id="2021314"/>
    <lineage>
        <taxon>Bacteria</taxon>
        <taxon>Bacillati</taxon>
        <taxon>Bacillota</taxon>
        <taxon>Bacilli</taxon>
        <taxon>Bacillales</taxon>
        <taxon>Fictibacillaceae</taxon>
        <taxon>Fictibacillus</taxon>
    </lineage>
</organism>
<dbReference type="PROSITE" id="PS51677">
    <property type="entry name" value="NODB"/>
    <property type="match status" value="1"/>
</dbReference>
<dbReference type="InterPro" id="IPR011330">
    <property type="entry name" value="Glyco_hydro/deAcase_b/a-brl"/>
</dbReference>